<sequence length="56" mass="6425">MKEEIENNFKNAEFELEKGSGGDFIVEVDGKVIFSKNDLPRPRFPEDGEILKLIKN</sequence>
<name>A0A7M1LGW8_9BACT</name>
<reference evidence="2 3" key="1">
    <citation type="submission" date="2020-10" db="EMBL/GenBank/DDBJ databases">
        <title>Campylobacter and Helicobacter PacBio genomes.</title>
        <authorList>
            <person name="Lane C."/>
        </authorList>
    </citation>
    <scope>NUCLEOTIDE SEQUENCE [LARGE SCALE GENOMIC DNA]</scope>
    <source>
        <strain evidence="2 3">2016D-0077</strain>
    </source>
</reference>
<dbReference type="Pfam" id="PF10262">
    <property type="entry name" value="Rdx"/>
    <property type="match status" value="1"/>
</dbReference>
<evidence type="ECO:0000313" key="3">
    <source>
        <dbReference type="Proteomes" id="UP000594749"/>
    </source>
</evidence>
<dbReference type="EMBL" id="CP063078">
    <property type="protein sequence ID" value="QOQ87571.1"/>
    <property type="molecule type" value="Genomic_DNA"/>
</dbReference>
<keyword evidence="1" id="KW-0676">Redox-active center</keyword>
<dbReference type="Proteomes" id="UP000594749">
    <property type="component" value="Chromosome"/>
</dbReference>
<keyword evidence="3" id="KW-1185">Reference proteome</keyword>
<dbReference type="AlphaFoldDB" id="A0A7M1LGW8"/>
<protein>
    <submittedName>
        <fullName evidence="2">Rdx family protein</fullName>
    </submittedName>
</protein>
<dbReference type="InterPro" id="IPR011893">
    <property type="entry name" value="Selenoprotein_Rdx-typ"/>
</dbReference>
<proteinExistence type="predicted"/>
<organism evidence="2 3">
    <name type="scientific">Campylobacter corcagiensis</name>
    <dbReference type="NCBI Taxonomy" id="1448857"/>
    <lineage>
        <taxon>Bacteria</taxon>
        <taxon>Pseudomonadati</taxon>
        <taxon>Campylobacterota</taxon>
        <taxon>Epsilonproteobacteria</taxon>
        <taxon>Campylobacterales</taxon>
        <taxon>Campylobacteraceae</taxon>
        <taxon>Campylobacter</taxon>
    </lineage>
</organism>
<gene>
    <name evidence="2" type="ORF">IMC76_01795</name>
</gene>
<accession>A0A7M1LGW8</accession>
<evidence type="ECO:0000313" key="2">
    <source>
        <dbReference type="EMBL" id="QOQ87571.1"/>
    </source>
</evidence>
<dbReference type="OrthoDB" id="5356210at2"/>
<evidence type="ECO:0000256" key="1">
    <source>
        <dbReference type="ARBA" id="ARBA00023284"/>
    </source>
</evidence>
<dbReference type="Gene3D" id="3.40.30.10">
    <property type="entry name" value="Glutaredoxin"/>
    <property type="match status" value="1"/>
</dbReference>